<proteinExistence type="inferred from homology"/>
<dbReference type="PANTHER" id="PTHR23407">
    <property type="entry name" value="ATPASE INHIBITOR/5-FORMYLTETRAHYDROFOLATE CYCLO-LIGASE"/>
    <property type="match status" value="1"/>
</dbReference>
<name>A0ABW2NNZ7_9BACL</name>
<evidence type="ECO:0000256" key="4">
    <source>
        <dbReference type="RuleBase" id="RU361279"/>
    </source>
</evidence>
<dbReference type="EC" id="6.3.3.2" evidence="4"/>
<reference evidence="6" key="1">
    <citation type="journal article" date="2019" name="Int. J. Syst. Evol. Microbiol.">
        <title>The Global Catalogue of Microorganisms (GCM) 10K type strain sequencing project: providing services to taxonomists for standard genome sequencing and annotation.</title>
        <authorList>
            <consortium name="The Broad Institute Genomics Platform"/>
            <consortium name="The Broad Institute Genome Sequencing Center for Infectious Disease"/>
            <person name="Wu L."/>
            <person name="Ma J."/>
        </authorList>
    </citation>
    <scope>NUCLEOTIDE SEQUENCE [LARGE SCALE GENOMIC DNA]</scope>
    <source>
        <strain evidence="6">NBRC 106396</strain>
    </source>
</reference>
<dbReference type="InterPro" id="IPR037171">
    <property type="entry name" value="NagB/RpiA_transferase-like"/>
</dbReference>
<accession>A0ABW2NNZ7</accession>
<keyword evidence="4" id="KW-0479">Metal-binding</keyword>
<evidence type="ECO:0000256" key="3">
    <source>
        <dbReference type="ARBA" id="ARBA00022840"/>
    </source>
</evidence>
<comment type="cofactor">
    <cofactor evidence="4">
        <name>Mg(2+)</name>
        <dbReference type="ChEBI" id="CHEBI:18420"/>
    </cofactor>
</comment>
<dbReference type="Proteomes" id="UP001596549">
    <property type="component" value="Unassembled WGS sequence"/>
</dbReference>
<keyword evidence="5" id="KW-0436">Ligase</keyword>
<evidence type="ECO:0000313" key="5">
    <source>
        <dbReference type="EMBL" id="MFC7370396.1"/>
    </source>
</evidence>
<dbReference type="InterPro" id="IPR024185">
    <property type="entry name" value="FTHF_cligase-like_sf"/>
</dbReference>
<gene>
    <name evidence="5" type="ORF">ACFQPF_01750</name>
</gene>
<keyword evidence="2 4" id="KW-0547">Nucleotide-binding</keyword>
<dbReference type="EMBL" id="JBHTCP010000003">
    <property type="protein sequence ID" value="MFC7370396.1"/>
    <property type="molecule type" value="Genomic_DNA"/>
</dbReference>
<keyword evidence="4" id="KW-0460">Magnesium</keyword>
<protein>
    <recommendedName>
        <fullName evidence="4">5-formyltetrahydrofolate cyclo-ligase</fullName>
        <ecNumber evidence="4">6.3.3.2</ecNumber>
    </recommendedName>
</protein>
<dbReference type="InterPro" id="IPR002698">
    <property type="entry name" value="FTHF_cligase"/>
</dbReference>
<evidence type="ECO:0000256" key="1">
    <source>
        <dbReference type="ARBA" id="ARBA00010638"/>
    </source>
</evidence>
<dbReference type="Pfam" id="PF01812">
    <property type="entry name" value="5-FTHF_cyc-lig"/>
    <property type="match status" value="1"/>
</dbReference>
<comment type="similarity">
    <text evidence="1 4">Belongs to the 5-formyltetrahydrofolate cyclo-ligase family.</text>
</comment>
<dbReference type="NCBIfam" id="TIGR02727">
    <property type="entry name" value="MTHFS_bact"/>
    <property type="match status" value="1"/>
</dbReference>
<organism evidence="5 6">
    <name type="scientific">Fictibacillus iocasae</name>
    <dbReference type="NCBI Taxonomy" id="2715437"/>
    <lineage>
        <taxon>Bacteria</taxon>
        <taxon>Bacillati</taxon>
        <taxon>Bacillota</taxon>
        <taxon>Bacilli</taxon>
        <taxon>Bacillales</taxon>
        <taxon>Fictibacillaceae</taxon>
        <taxon>Fictibacillus</taxon>
    </lineage>
</organism>
<evidence type="ECO:0000256" key="2">
    <source>
        <dbReference type="ARBA" id="ARBA00022741"/>
    </source>
</evidence>
<dbReference type="Gene3D" id="3.40.50.10420">
    <property type="entry name" value="NagB/RpiA/CoA transferase-like"/>
    <property type="match status" value="1"/>
</dbReference>
<comment type="caution">
    <text evidence="5">The sequence shown here is derived from an EMBL/GenBank/DDBJ whole genome shotgun (WGS) entry which is preliminary data.</text>
</comment>
<dbReference type="RefSeq" id="WP_379745618.1">
    <property type="nucleotide sequence ID" value="NZ_JBHTCP010000003.1"/>
</dbReference>
<comment type="catalytic activity">
    <reaction evidence="4">
        <text>(6S)-5-formyl-5,6,7,8-tetrahydrofolate + ATP = (6R)-5,10-methenyltetrahydrofolate + ADP + phosphate</text>
        <dbReference type="Rhea" id="RHEA:10488"/>
        <dbReference type="ChEBI" id="CHEBI:30616"/>
        <dbReference type="ChEBI" id="CHEBI:43474"/>
        <dbReference type="ChEBI" id="CHEBI:57455"/>
        <dbReference type="ChEBI" id="CHEBI:57457"/>
        <dbReference type="ChEBI" id="CHEBI:456216"/>
        <dbReference type="EC" id="6.3.3.2"/>
    </reaction>
</comment>
<sequence length="186" mass="21707">MDKKEWRRLMKQKLHQLQDEERRKIYEEIHKKLFSSTLWRDAETIGITVSRDFELPTKPVIEKAWQEGKTVAVPRCQKDSKTMEFRVITSFSDLENEYMDLFEPIVKKTDVLIGDQIHLMFVPGLVFSLKGFRIGYGGGYYDRYLANYQNPTLSLAFSFQITADVPSEPFDIPVDFLLSEDGLVKV</sequence>
<keyword evidence="3 4" id="KW-0067">ATP-binding</keyword>
<dbReference type="PANTHER" id="PTHR23407:SF1">
    <property type="entry name" value="5-FORMYLTETRAHYDROFOLATE CYCLO-LIGASE"/>
    <property type="match status" value="1"/>
</dbReference>
<dbReference type="PIRSF" id="PIRSF006806">
    <property type="entry name" value="FTHF_cligase"/>
    <property type="match status" value="1"/>
</dbReference>
<dbReference type="GO" id="GO:0030272">
    <property type="term" value="F:5-formyltetrahydrofolate cyclo-ligase activity"/>
    <property type="evidence" value="ECO:0007669"/>
    <property type="project" value="UniProtKB-EC"/>
</dbReference>
<evidence type="ECO:0000313" key="6">
    <source>
        <dbReference type="Proteomes" id="UP001596549"/>
    </source>
</evidence>
<dbReference type="SUPFAM" id="SSF100950">
    <property type="entry name" value="NagB/RpiA/CoA transferase-like"/>
    <property type="match status" value="1"/>
</dbReference>
<keyword evidence="6" id="KW-1185">Reference proteome</keyword>